<dbReference type="AlphaFoldDB" id="A0A517VUZ6"/>
<accession>A0A517VUZ6</accession>
<evidence type="ECO:0000313" key="3">
    <source>
        <dbReference type="Proteomes" id="UP000318704"/>
    </source>
</evidence>
<feature type="transmembrane region" description="Helical" evidence="1">
    <location>
        <begin position="31"/>
        <end position="53"/>
    </location>
</feature>
<organism evidence="2 3">
    <name type="scientific">Gimesia aquarii</name>
    <dbReference type="NCBI Taxonomy" id="2527964"/>
    <lineage>
        <taxon>Bacteria</taxon>
        <taxon>Pseudomonadati</taxon>
        <taxon>Planctomycetota</taxon>
        <taxon>Planctomycetia</taxon>
        <taxon>Planctomycetales</taxon>
        <taxon>Planctomycetaceae</taxon>
        <taxon>Gimesia</taxon>
    </lineage>
</organism>
<protein>
    <submittedName>
        <fullName evidence="2">Uncharacterized protein</fullName>
    </submittedName>
</protein>
<sequence length="343" mass="39956">MKGNEPTTSEITENDEGFRVFRPKKSDRNDYLLSLVIFTLMGIGFTYSMWLVAHPAQKINAVIAFTLLCSIMPGMMLWGTLICQFSSTTIQNETVLVKGVFSQKEINLSNVIQARWRLTSHGALTLKTLIETGTINLMYLEKEERLWLIQYFQSHLPESVQQNWDLFCLRIAIPLRDPKPKAIRDPGPSEILLTRRRWDWLCLPFIFLFTIGGIIAAWIFLSPRHLLIPIPTIIIWLLMRYSTDKKGEPTQRISADKEFVKLWKFITWWSCICLIIFIILELLNPPGLFGEFPGFIVMALWTPVIYWRLYRSYRIDHLKDLEKAKQAVQQWETGPESVQNIET</sequence>
<feature type="transmembrane region" description="Helical" evidence="1">
    <location>
        <begin position="262"/>
        <end position="280"/>
    </location>
</feature>
<proteinExistence type="predicted"/>
<evidence type="ECO:0000313" key="2">
    <source>
        <dbReference type="EMBL" id="QDT96824.1"/>
    </source>
</evidence>
<feature type="transmembrane region" description="Helical" evidence="1">
    <location>
        <begin position="200"/>
        <end position="220"/>
    </location>
</feature>
<dbReference type="KEGG" id="gaw:V144x_22820"/>
<gene>
    <name evidence="2" type="ORF">V144x_22820</name>
</gene>
<keyword evidence="1" id="KW-1133">Transmembrane helix</keyword>
<reference evidence="2 3" key="1">
    <citation type="submission" date="2019-03" db="EMBL/GenBank/DDBJ databases">
        <title>Deep-cultivation of Planctomycetes and their phenomic and genomic characterization uncovers novel biology.</title>
        <authorList>
            <person name="Wiegand S."/>
            <person name="Jogler M."/>
            <person name="Boedeker C."/>
            <person name="Pinto D."/>
            <person name="Vollmers J."/>
            <person name="Rivas-Marin E."/>
            <person name="Kohn T."/>
            <person name="Peeters S.H."/>
            <person name="Heuer A."/>
            <person name="Rast P."/>
            <person name="Oberbeckmann S."/>
            <person name="Bunk B."/>
            <person name="Jeske O."/>
            <person name="Meyerdierks A."/>
            <person name="Storesund J.E."/>
            <person name="Kallscheuer N."/>
            <person name="Luecker S."/>
            <person name="Lage O.M."/>
            <person name="Pohl T."/>
            <person name="Merkel B.J."/>
            <person name="Hornburger P."/>
            <person name="Mueller R.-W."/>
            <person name="Bruemmer F."/>
            <person name="Labrenz M."/>
            <person name="Spormann A.M."/>
            <person name="Op den Camp H."/>
            <person name="Overmann J."/>
            <person name="Amann R."/>
            <person name="Jetten M.S.M."/>
            <person name="Mascher T."/>
            <person name="Medema M.H."/>
            <person name="Devos D.P."/>
            <person name="Kaster A.-K."/>
            <person name="Ovreas L."/>
            <person name="Rohde M."/>
            <person name="Galperin M.Y."/>
            <person name="Jogler C."/>
        </authorList>
    </citation>
    <scope>NUCLEOTIDE SEQUENCE [LARGE SCALE GENOMIC DNA]</scope>
    <source>
        <strain evidence="2 3">V144</strain>
    </source>
</reference>
<name>A0A517VUZ6_9PLAN</name>
<dbReference type="EMBL" id="CP037920">
    <property type="protein sequence ID" value="QDT96824.1"/>
    <property type="molecule type" value="Genomic_DNA"/>
</dbReference>
<keyword evidence="1" id="KW-0472">Membrane</keyword>
<feature type="transmembrane region" description="Helical" evidence="1">
    <location>
        <begin position="59"/>
        <end position="81"/>
    </location>
</feature>
<keyword evidence="1" id="KW-0812">Transmembrane</keyword>
<evidence type="ECO:0000256" key="1">
    <source>
        <dbReference type="SAM" id="Phobius"/>
    </source>
</evidence>
<dbReference type="RefSeq" id="WP_144985223.1">
    <property type="nucleotide sequence ID" value="NZ_CP037920.1"/>
</dbReference>
<dbReference type="Proteomes" id="UP000318704">
    <property type="component" value="Chromosome"/>
</dbReference>
<feature type="transmembrane region" description="Helical" evidence="1">
    <location>
        <begin position="226"/>
        <end position="242"/>
    </location>
</feature>
<feature type="transmembrane region" description="Helical" evidence="1">
    <location>
        <begin position="292"/>
        <end position="310"/>
    </location>
</feature>